<proteinExistence type="predicted"/>
<gene>
    <name evidence="3" type="ORF">Bpfe_011176</name>
</gene>
<feature type="chain" id="PRO_5042076493" description="EMI domain-containing protein" evidence="2">
    <location>
        <begin position="25"/>
        <end position="360"/>
    </location>
</feature>
<feature type="signal peptide" evidence="2">
    <location>
        <begin position="1"/>
        <end position="24"/>
    </location>
</feature>
<feature type="transmembrane region" description="Helical" evidence="1">
    <location>
        <begin position="229"/>
        <end position="253"/>
    </location>
</feature>
<reference evidence="3" key="2">
    <citation type="submission" date="2023-04" db="EMBL/GenBank/DDBJ databases">
        <authorList>
            <person name="Bu L."/>
            <person name="Lu L."/>
            <person name="Laidemitt M.R."/>
            <person name="Zhang S.M."/>
            <person name="Mutuku M."/>
            <person name="Mkoji G."/>
            <person name="Steinauer M."/>
            <person name="Loker E.S."/>
        </authorList>
    </citation>
    <scope>NUCLEOTIDE SEQUENCE</scope>
    <source>
        <strain evidence="3">KasaAsao</strain>
        <tissue evidence="3">Whole Snail</tissue>
    </source>
</reference>
<dbReference type="EMBL" id="JASAOG010000042">
    <property type="protein sequence ID" value="KAK0059407.1"/>
    <property type="molecule type" value="Genomic_DNA"/>
</dbReference>
<accession>A0AAD8BST5</accession>
<keyword evidence="1" id="KW-1133">Transmembrane helix</keyword>
<keyword evidence="4" id="KW-1185">Reference proteome</keyword>
<dbReference type="AlphaFoldDB" id="A0AAD8BST5"/>
<keyword evidence="2" id="KW-0732">Signal</keyword>
<evidence type="ECO:0000313" key="4">
    <source>
        <dbReference type="Proteomes" id="UP001233172"/>
    </source>
</evidence>
<dbReference type="Proteomes" id="UP001233172">
    <property type="component" value="Unassembled WGS sequence"/>
</dbReference>
<evidence type="ECO:0000256" key="2">
    <source>
        <dbReference type="SAM" id="SignalP"/>
    </source>
</evidence>
<organism evidence="3 4">
    <name type="scientific">Biomphalaria pfeifferi</name>
    <name type="common">Bloodfluke planorb</name>
    <name type="synonym">Freshwater snail</name>
    <dbReference type="NCBI Taxonomy" id="112525"/>
    <lineage>
        <taxon>Eukaryota</taxon>
        <taxon>Metazoa</taxon>
        <taxon>Spiralia</taxon>
        <taxon>Lophotrochozoa</taxon>
        <taxon>Mollusca</taxon>
        <taxon>Gastropoda</taxon>
        <taxon>Heterobranchia</taxon>
        <taxon>Euthyneura</taxon>
        <taxon>Panpulmonata</taxon>
        <taxon>Hygrophila</taxon>
        <taxon>Lymnaeoidea</taxon>
        <taxon>Planorbidae</taxon>
        <taxon>Biomphalaria</taxon>
    </lineage>
</organism>
<evidence type="ECO:0000256" key="1">
    <source>
        <dbReference type="SAM" id="Phobius"/>
    </source>
</evidence>
<sequence length="360" mass="39418">MSAPKATQLLQLVLVACFYQDLAAENISSMIVQVSETQYTFNTSLPSNYQNFYKCLCQDYSRTRTCTALFPNLKVSVMIGNIYWKRCFKVHKKNQISNVEINCVVRQPECSVVSSGTYIHLTSSNPLCASVCAAVFIGHVPDLASKYRDSPVWESSGKCRTPCCTKILQSDQDPAKSTLKTTEKVTDKMTDGVKYIVTTASVSSEPLAITSPDTAGSHVHSDDTDKHTIVIAVSVITVTLAVIAIIISSVACWKHRTRSKSSHPGAELLGLSQGILSQAADDSHPWNVYSDLSRRDAGSIHRYAGLTSGFRENEIANVNSEACASEPDAPYETYGNEECIVNPIYDDINDNGRSYLEITG</sequence>
<evidence type="ECO:0008006" key="5">
    <source>
        <dbReference type="Google" id="ProtNLM"/>
    </source>
</evidence>
<keyword evidence="1" id="KW-0472">Membrane</keyword>
<reference evidence="3" key="1">
    <citation type="journal article" date="2023" name="PLoS Negl. Trop. Dis.">
        <title>A genome sequence for Biomphalaria pfeifferi, the major vector snail for the human-infecting parasite Schistosoma mansoni.</title>
        <authorList>
            <person name="Bu L."/>
            <person name="Lu L."/>
            <person name="Laidemitt M.R."/>
            <person name="Zhang S.M."/>
            <person name="Mutuku M."/>
            <person name="Mkoji G."/>
            <person name="Steinauer M."/>
            <person name="Loker E.S."/>
        </authorList>
    </citation>
    <scope>NUCLEOTIDE SEQUENCE</scope>
    <source>
        <strain evidence="3">KasaAsao</strain>
    </source>
</reference>
<comment type="caution">
    <text evidence="3">The sequence shown here is derived from an EMBL/GenBank/DDBJ whole genome shotgun (WGS) entry which is preliminary data.</text>
</comment>
<name>A0AAD8BST5_BIOPF</name>
<keyword evidence="1" id="KW-0812">Transmembrane</keyword>
<dbReference type="PROSITE" id="PS51257">
    <property type="entry name" value="PROKAR_LIPOPROTEIN"/>
    <property type="match status" value="1"/>
</dbReference>
<evidence type="ECO:0000313" key="3">
    <source>
        <dbReference type="EMBL" id="KAK0059407.1"/>
    </source>
</evidence>
<protein>
    <recommendedName>
        <fullName evidence="5">EMI domain-containing protein</fullName>
    </recommendedName>
</protein>